<dbReference type="EMBL" id="CP149822">
    <property type="protein sequence ID" value="WZN42574.1"/>
    <property type="molecule type" value="Genomic_DNA"/>
</dbReference>
<name>A0ABZ2YUR3_9BACT</name>
<gene>
    <name evidence="1" type="ORF">WJU16_05940</name>
</gene>
<evidence type="ECO:0000313" key="2">
    <source>
        <dbReference type="Proteomes" id="UP001485459"/>
    </source>
</evidence>
<evidence type="ECO:0000313" key="1">
    <source>
        <dbReference type="EMBL" id="WZN42574.1"/>
    </source>
</evidence>
<dbReference type="Proteomes" id="UP001485459">
    <property type="component" value="Chromosome"/>
</dbReference>
<keyword evidence="2" id="KW-1185">Reference proteome</keyword>
<organism evidence="1 2">
    <name type="scientific">Chitinophaga pollutisoli</name>
    <dbReference type="NCBI Taxonomy" id="3133966"/>
    <lineage>
        <taxon>Bacteria</taxon>
        <taxon>Pseudomonadati</taxon>
        <taxon>Bacteroidota</taxon>
        <taxon>Chitinophagia</taxon>
        <taxon>Chitinophagales</taxon>
        <taxon>Chitinophagaceae</taxon>
        <taxon>Chitinophaga</taxon>
    </lineage>
</organism>
<sequence length="69" mass="7979">MSYLPSEPIVFCAKDAAIVMGKSLETARRYLRKIRRHLGKSPDHFITLREFCAFFGLDEAEVRAHLRRG</sequence>
<accession>A0ABZ2YUR3</accession>
<dbReference type="RefSeq" id="WP_341837408.1">
    <property type="nucleotide sequence ID" value="NZ_CP149822.1"/>
</dbReference>
<protein>
    <submittedName>
        <fullName evidence="1">Uncharacterized protein</fullName>
    </submittedName>
</protein>
<proteinExistence type="predicted"/>
<reference evidence="2" key="1">
    <citation type="submission" date="2024-03" db="EMBL/GenBank/DDBJ databases">
        <title>Chitinophaga horti sp. nov., isolated from garden soil.</title>
        <authorList>
            <person name="Lee D.S."/>
            <person name="Han D.M."/>
            <person name="Baek J.H."/>
            <person name="Choi D.G."/>
            <person name="Jeon J.H."/>
            <person name="Jeon C.O."/>
        </authorList>
    </citation>
    <scope>NUCLEOTIDE SEQUENCE [LARGE SCALE GENOMIC DNA]</scope>
    <source>
        <strain evidence="2">GPA1</strain>
    </source>
</reference>